<proteinExistence type="predicted"/>
<comment type="caution">
    <text evidence="1">The sequence shown here is derived from an EMBL/GenBank/DDBJ whole genome shotgun (WGS) entry which is preliminary data.</text>
</comment>
<organism evidence="1 2">
    <name type="scientific">Nepenthes gracilis</name>
    <name type="common">Slender pitcher plant</name>
    <dbReference type="NCBI Taxonomy" id="150966"/>
    <lineage>
        <taxon>Eukaryota</taxon>
        <taxon>Viridiplantae</taxon>
        <taxon>Streptophyta</taxon>
        <taxon>Embryophyta</taxon>
        <taxon>Tracheophyta</taxon>
        <taxon>Spermatophyta</taxon>
        <taxon>Magnoliopsida</taxon>
        <taxon>eudicotyledons</taxon>
        <taxon>Gunneridae</taxon>
        <taxon>Pentapetalae</taxon>
        <taxon>Caryophyllales</taxon>
        <taxon>Nepenthaceae</taxon>
        <taxon>Nepenthes</taxon>
    </lineage>
</organism>
<protein>
    <submittedName>
        <fullName evidence="1">Uncharacterized protein</fullName>
    </submittedName>
</protein>
<name>A0AAD3XNR2_NEPGR</name>
<accession>A0AAD3XNR2</accession>
<keyword evidence="2" id="KW-1185">Reference proteome</keyword>
<dbReference type="AlphaFoldDB" id="A0AAD3XNR2"/>
<sequence length="195" mass="23002">MEEHKLRYLGSFLKRNETKCLEDYIDIVKNKEENVRQSYAESSTLTSNEFIEMVLVDSAFIIELFLRSYDHKLIENNDRIFNKPRMIVEIAHDLMVEENQLPYFILKELYDFACQHYGQSRGKFIDVVCKFFNVHLSGRFELKIKHFVDLLRSSYRPSLPRVVSRKGQNIEFCPSIIELEEAGVLIVAKKKKIIS</sequence>
<dbReference type="PANTHER" id="PTHR31170">
    <property type="entry name" value="BNAC04G53230D PROTEIN"/>
    <property type="match status" value="1"/>
</dbReference>
<dbReference type="Pfam" id="PF03140">
    <property type="entry name" value="DUF247"/>
    <property type="match status" value="1"/>
</dbReference>
<dbReference type="Proteomes" id="UP001279734">
    <property type="component" value="Unassembled WGS sequence"/>
</dbReference>
<evidence type="ECO:0000313" key="2">
    <source>
        <dbReference type="Proteomes" id="UP001279734"/>
    </source>
</evidence>
<dbReference type="PANTHER" id="PTHR31170:SF25">
    <property type="entry name" value="BNAA09G04570D PROTEIN"/>
    <property type="match status" value="1"/>
</dbReference>
<dbReference type="EMBL" id="BSYO01000011">
    <property type="protein sequence ID" value="GMH11323.1"/>
    <property type="molecule type" value="Genomic_DNA"/>
</dbReference>
<evidence type="ECO:0000313" key="1">
    <source>
        <dbReference type="EMBL" id="GMH11323.1"/>
    </source>
</evidence>
<reference evidence="1" key="1">
    <citation type="submission" date="2023-05" db="EMBL/GenBank/DDBJ databases">
        <title>Nepenthes gracilis genome sequencing.</title>
        <authorList>
            <person name="Fukushima K."/>
        </authorList>
    </citation>
    <scope>NUCLEOTIDE SEQUENCE</scope>
    <source>
        <strain evidence="1">SING2019-196</strain>
    </source>
</reference>
<gene>
    <name evidence="1" type="ORF">Nepgr_013164</name>
</gene>
<dbReference type="InterPro" id="IPR004158">
    <property type="entry name" value="DUF247_pln"/>
</dbReference>